<protein>
    <submittedName>
        <fullName evidence="2">Uncharacterized protein</fullName>
    </submittedName>
</protein>
<dbReference type="EMBL" id="JADGJD010000292">
    <property type="protein sequence ID" value="KAJ3052460.1"/>
    <property type="molecule type" value="Genomic_DNA"/>
</dbReference>
<evidence type="ECO:0000256" key="1">
    <source>
        <dbReference type="SAM" id="MobiDB-lite"/>
    </source>
</evidence>
<feature type="compositionally biased region" description="Low complexity" evidence="1">
    <location>
        <begin position="57"/>
        <end position="88"/>
    </location>
</feature>
<feature type="region of interest" description="Disordered" evidence="1">
    <location>
        <begin position="1"/>
        <end position="121"/>
    </location>
</feature>
<dbReference type="Proteomes" id="UP001212841">
    <property type="component" value="Unassembled WGS sequence"/>
</dbReference>
<accession>A0AAD5SE80</accession>
<proteinExistence type="predicted"/>
<sequence>MSSSQPHSISPAGGKTTFPSQSSQPDTTSEKHWGTTQKYQTEAEAWADPNHPALTGQSVQQQAQQHQQQAGNSAGKEESSAAGASAGERVGHGDGDAVPEKHWGTTQKYQTEEDAYGKGKQ</sequence>
<keyword evidence="3" id="KW-1185">Reference proteome</keyword>
<feature type="compositionally biased region" description="Polar residues" evidence="1">
    <location>
        <begin position="17"/>
        <end position="27"/>
    </location>
</feature>
<evidence type="ECO:0000313" key="2">
    <source>
        <dbReference type="EMBL" id="KAJ3052460.1"/>
    </source>
</evidence>
<dbReference type="AlphaFoldDB" id="A0AAD5SE80"/>
<gene>
    <name evidence="2" type="ORF">HK097_006226</name>
</gene>
<comment type="caution">
    <text evidence="2">The sequence shown here is derived from an EMBL/GenBank/DDBJ whole genome shotgun (WGS) entry which is preliminary data.</text>
</comment>
<evidence type="ECO:0000313" key="3">
    <source>
        <dbReference type="Proteomes" id="UP001212841"/>
    </source>
</evidence>
<feature type="compositionally biased region" description="Basic and acidic residues" evidence="1">
    <location>
        <begin position="89"/>
        <end position="103"/>
    </location>
</feature>
<name>A0AAD5SE80_9FUNG</name>
<organism evidence="2 3">
    <name type="scientific">Rhizophlyctis rosea</name>
    <dbReference type="NCBI Taxonomy" id="64517"/>
    <lineage>
        <taxon>Eukaryota</taxon>
        <taxon>Fungi</taxon>
        <taxon>Fungi incertae sedis</taxon>
        <taxon>Chytridiomycota</taxon>
        <taxon>Chytridiomycota incertae sedis</taxon>
        <taxon>Chytridiomycetes</taxon>
        <taxon>Rhizophlyctidales</taxon>
        <taxon>Rhizophlyctidaceae</taxon>
        <taxon>Rhizophlyctis</taxon>
    </lineage>
</organism>
<reference evidence="2" key="1">
    <citation type="submission" date="2020-05" db="EMBL/GenBank/DDBJ databases">
        <title>Phylogenomic resolution of chytrid fungi.</title>
        <authorList>
            <person name="Stajich J.E."/>
            <person name="Amses K."/>
            <person name="Simmons R."/>
            <person name="Seto K."/>
            <person name="Myers J."/>
            <person name="Bonds A."/>
            <person name="Quandt C.A."/>
            <person name="Barry K."/>
            <person name="Liu P."/>
            <person name="Grigoriev I."/>
            <person name="Longcore J.E."/>
            <person name="James T.Y."/>
        </authorList>
    </citation>
    <scope>NUCLEOTIDE SEQUENCE</scope>
    <source>
        <strain evidence="2">JEL0318</strain>
    </source>
</reference>